<dbReference type="OrthoDB" id="5808780at2759"/>
<dbReference type="InterPro" id="IPR001251">
    <property type="entry name" value="CRAL-TRIO_dom"/>
</dbReference>
<dbReference type="InterPro" id="IPR036865">
    <property type="entry name" value="CRAL-TRIO_dom_sf"/>
</dbReference>
<dbReference type="InterPro" id="IPR018159">
    <property type="entry name" value="Spectrin/alpha-actinin"/>
</dbReference>
<feature type="domain" description="CRAL-TRIO" evidence="2">
    <location>
        <begin position="16"/>
        <end position="157"/>
    </location>
</feature>
<sequence>MVDSEVVLKAEDIAHVLRDCIALLPGSRDRNGRAIIIFPPKEQQLNPDNIRNILRYLHTVTADEARDLGFTVIIDMRGKHAYNNVRPILKAINHLCETTNGLNIMILIIKPDTFWEKQKANMLLGSWSFEVHMISIDALAKFVDSNQLIRDLGGSFPYDHDDWLDTRLELERWIWQVSEVMRNLECLRRSMAEAQSPVDVTTAEAALSQHSAIKKSIFAIPIERLQNESDRISERINRAQCGISNPDLVSSIPHMANLLTSLRALKNDVFKQWENRRVELEGCYQMKLFEHDAEEMLDWTRKHCDALVRRMGDIGTNDSEASERLREFEEFSASAGSAEVNIAQVTNIAVRLRSIGGQSTRNKLERMKLRLEEEWARFQKQLLERKQILNAAVAFFIATKMYFNQLPSWIESPGVDPAVMNGKTAEVLEEAIQQHEMFWALVEETYAEAFAQGSQLTRHLKSVDVDDSVSKEQLGKLARAHKHLLCMWKERRVRLHSMLALIAFRTDTQLVVEWLEQHGDPYLTKNTSIGETVEQARTLQRNHSHFRQIARNTYSNANKLFEASKAILESGVCDAEKMRTMIGDLDQRVQQFTHRVEARFNLLNQSVTFPHSLS</sequence>
<dbReference type="SMART" id="SM00516">
    <property type="entry name" value="SEC14"/>
    <property type="match status" value="1"/>
</dbReference>
<dbReference type="GO" id="GO:0019898">
    <property type="term" value="C:extrinsic component of membrane"/>
    <property type="evidence" value="ECO:0007669"/>
    <property type="project" value="TreeGrafter"/>
</dbReference>
<evidence type="ECO:0000313" key="4">
    <source>
        <dbReference type="Proteomes" id="UP000252519"/>
    </source>
</evidence>
<evidence type="ECO:0000259" key="2">
    <source>
        <dbReference type="SMART" id="SM00516"/>
    </source>
</evidence>
<organism evidence="3 4">
    <name type="scientific">Ancylostoma caninum</name>
    <name type="common">Dog hookworm</name>
    <dbReference type="NCBI Taxonomy" id="29170"/>
    <lineage>
        <taxon>Eukaryota</taxon>
        <taxon>Metazoa</taxon>
        <taxon>Ecdysozoa</taxon>
        <taxon>Nematoda</taxon>
        <taxon>Chromadorea</taxon>
        <taxon>Rhabditida</taxon>
        <taxon>Rhabditina</taxon>
        <taxon>Rhabditomorpha</taxon>
        <taxon>Strongyloidea</taxon>
        <taxon>Ancylostomatidae</taxon>
        <taxon>Ancylostomatinae</taxon>
        <taxon>Ancylostoma</taxon>
    </lineage>
</organism>
<dbReference type="AlphaFoldDB" id="A0A368G0J6"/>
<dbReference type="GO" id="GO:0005085">
    <property type="term" value="F:guanyl-nucleotide exchange factor activity"/>
    <property type="evidence" value="ECO:0007669"/>
    <property type="project" value="UniProtKB-KW"/>
</dbReference>
<dbReference type="GO" id="GO:0005737">
    <property type="term" value="C:cytoplasm"/>
    <property type="evidence" value="ECO:0007669"/>
    <property type="project" value="TreeGrafter"/>
</dbReference>
<dbReference type="Pfam" id="PF00435">
    <property type="entry name" value="Spectrin"/>
    <property type="match status" value="1"/>
</dbReference>
<dbReference type="InterPro" id="IPR002017">
    <property type="entry name" value="Spectrin_repeat"/>
</dbReference>
<dbReference type="SUPFAM" id="SSF46966">
    <property type="entry name" value="Spectrin repeat"/>
    <property type="match status" value="2"/>
</dbReference>
<dbReference type="Gene3D" id="3.40.525.10">
    <property type="entry name" value="CRAL-TRIO lipid binding domain"/>
    <property type="match status" value="1"/>
</dbReference>
<proteinExistence type="predicted"/>
<accession>A0A368G0J6</accession>
<name>A0A368G0J6_ANCCA</name>
<dbReference type="SUPFAM" id="SSF52087">
    <property type="entry name" value="CRAL/TRIO domain"/>
    <property type="match status" value="1"/>
</dbReference>
<dbReference type="Proteomes" id="UP000252519">
    <property type="component" value="Unassembled WGS sequence"/>
</dbReference>
<dbReference type="PANTHER" id="PTHR22826">
    <property type="entry name" value="RHO GUANINE EXCHANGE FACTOR-RELATED"/>
    <property type="match status" value="1"/>
</dbReference>
<dbReference type="Gene3D" id="1.20.58.60">
    <property type="match status" value="2"/>
</dbReference>
<reference evidence="3 4" key="1">
    <citation type="submission" date="2014-10" db="EMBL/GenBank/DDBJ databases">
        <title>Draft genome of the hookworm Ancylostoma caninum.</title>
        <authorList>
            <person name="Mitreva M."/>
        </authorList>
    </citation>
    <scope>NUCLEOTIDE SEQUENCE [LARGE SCALE GENOMIC DNA]</scope>
    <source>
        <strain evidence="3 4">Baltimore</strain>
    </source>
</reference>
<dbReference type="EMBL" id="JOJR01000430">
    <property type="protein sequence ID" value="RCN37961.1"/>
    <property type="molecule type" value="Genomic_DNA"/>
</dbReference>
<dbReference type="SMART" id="SM00150">
    <property type="entry name" value="SPEC"/>
    <property type="match status" value="3"/>
</dbReference>
<evidence type="ECO:0000256" key="1">
    <source>
        <dbReference type="ARBA" id="ARBA00022658"/>
    </source>
</evidence>
<evidence type="ECO:0000313" key="3">
    <source>
        <dbReference type="EMBL" id="RCN37961.1"/>
    </source>
</evidence>
<keyword evidence="4" id="KW-1185">Reference proteome</keyword>
<dbReference type="PANTHER" id="PTHR22826:SF106">
    <property type="entry name" value="TRIO, ISOFORM A"/>
    <property type="match status" value="1"/>
</dbReference>
<comment type="caution">
    <text evidence="3">The sequence shown here is derived from an EMBL/GenBank/DDBJ whole genome shotgun (WGS) entry which is preliminary data.</text>
</comment>
<dbReference type="CDD" id="cd00176">
    <property type="entry name" value="SPEC"/>
    <property type="match status" value="1"/>
</dbReference>
<dbReference type="InterPro" id="IPR051336">
    <property type="entry name" value="RhoGEF_Guanine_NuclExch_SF"/>
</dbReference>
<keyword evidence="1" id="KW-0344">Guanine-nucleotide releasing factor</keyword>
<gene>
    <name evidence="3" type="ORF">ANCCAN_16120</name>
</gene>
<protein>
    <submittedName>
        <fullName evidence="3">Spectrin repeat-containing domain protein</fullName>
    </submittedName>
</protein>
<dbReference type="STRING" id="29170.A0A368G0J6"/>